<dbReference type="AlphaFoldDB" id="A0A8K0J7N9"/>
<dbReference type="InterPro" id="IPR051053">
    <property type="entry name" value="ECH/Chromodomain_protein"/>
</dbReference>
<sequence>MAPARPSSALQRRLDDFAALQSSSRRSTTPVVGLSAALVGWADFIYCTPRTYLLTPFSSLGPARANEALLMSRRLGAEELRACGFVNDILAEDGPGFRERVLREVDEWLGAHLRGESILAIKELLRRPDRPLDDAQGVHEIVAGLRCFASGIPQEEFRRLASGEKRHKL</sequence>
<dbReference type="InterPro" id="IPR029045">
    <property type="entry name" value="ClpP/crotonase-like_dom_sf"/>
</dbReference>
<comment type="subcellular location">
    <subcellularLocation>
        <location evidence="1">Peroxisome</location>
    </subcellularLocation>
</comment>
<evidence type="ECO:0000313" key="4">
    <source>
        <dbReference type="EMBL" id="KAG5927040.1"/>
    </source>
</evidence>
<gene>
    <name evidence="4" type="ORF">E4U42_002659</name>
</gene>
<name>A0A8K0J7N9_9HYPO</name>
<proteinExistence type="predicted"/>
<dbReference type="Gene3D" id="3.90.226.10">
    <property type="entry name" value="2-enoyl-CoA Hydratase, Chain A, domain 1"/>
    <property type="match status" value="1"/>
</dbReference>
<evidence type="ECO:0000256" key="1">
    <source>
        <dbReference type="ARBA" id="ARBA00004275"/>
    </source>
</evidence>
<dbReference type="GO" id="GO:0006635">
    <property type="term" value="P:fatty acid beta-oxidation"/>
    <property type="evidence" value="ECO:0007669"/>
    <property type="project" value="TreeGrafter"/>
</dbReference>
<organism evidence="4 5">
    <name type="scientific">Claviceps africana</name>
    <dbReference type="NCBI Taxonomy" id="83212"/>
    <lineage>
        <taxon>Eukaryota</taxon>
        <taxon>Fungi</taxon>
        <taxon>Dikarya</taxon>
        <taxon>Ascomycota</taxon>
        <taxon>Pezizomycotina</taxon>
        <taxon>Sordariomycetes</taxon>
        <taxon>Hypocreomycetidae</taxon>
        <taxon>Hypocreales</taxon>
        <taxon>Clavicipitaceae</taxon>
        <taxon>Claviceps</taxon>
    </lineage>
</organism>
<keyword evidence="2" id="KW-0576">Peroxisome</keyword>
<keyword evidence="5" id="KW-1185">Reference proteome</keyword>
<evidence type="ECO:0000256" key="3">
    <source>
        <dbReference type="ARBA" id="ARBA00023235"/>
    </source>
</evidence>
<comment type="caution">
    <text evidence="4">The sequence shown here is derived from an EMBL/GenBank/DDBJ whole genome shotgun (WGS) entry which is preliminary data.</text>
</comment>
<dbReference type="Proteomes" id="UP000811619">
    <property type="component" value="Unassembled WGS sequence"/>
</dbReference>
<dbReference type="PANTHER" id="PTHR43684:SF1">
    <property type="entry name" value="ENOYL-COA DELTA ISOMERASE 2"/>
    <property type="match status" value="1"/>
</dbReference>
<dbReference type="GO" id="GO:0005782">
    <property type="term" value="C:peroxisomal matrix"/>
    <property type="evidence" value="ECO:0007669"/>
    <property type="project" value="TreeGrafter"/>
</dbReference>
<dbReference type="OrthoDB" id="448450at2759"/>
<dbReference type="PANTHER" id="PTHR43684">
    <property type="match status" value="1"/>
</dbReference>
<evidence type="ECO:0000313" key="5">
    <source>
        <dbReference type="Proteomes" id="UP000811619"/>
    </source>
</evidence>
<dbReference type="GO" id="GO:0016853">
    <property type="term" value="F:isomerase activity"/>
    <property type="evidence" value="ECO:0007669"/>
    <property type="project" value="UniProtKB-KW"/>
</dbReference>
<keyword evidence="3" id="KW-0413">Isomerase</keyword>
<protein>
    <submittedName>
        <fullName evidence="4">Uncharacterized protein</fullName>
    </submittedName>
</protein>
<dbReference type="EMBL" id="SRPY01000213">
    <property type="protein sequence ID" value="KAG5927040.1"/>
    <property type="molecule type" value="Genomic_DNA"/>
</dbReference>
<dbReference type="SUPFAM" id="SSF52096">
    <property type="entry name" value="ClpP/crotonase"/>
    <property type="match status" value="1"/>
</dbReference>
<evidence type="ECO:0000256" key="2">
    <source>
        <dbReference type="ARBA" id="ARBA00023140"/>
    </source>
</evidence>
<accession>A0A8K0J7N9</accession>
<reference evidence="4" key="1">
    <citation type="journal article" date="2020" name="bioRxiv">
        <title>Whole genome comparisons of ergot fungi reveals the divergence and evolution of species within the genus Claviceps are the result of varying mechanisms driving genome evolution and host range expansion.</title>
        <authorList>
            <person name="Wyka S.A."/>
            <person name="Mondo S.J."/>
            <person name="Liu M."/>
            <person name="Dettman J."/>
            <person name="Nalam V."/>
            <person name="Broders K.D."/>
        </authorList>
    </citation>
    <scope>NUCLEOTIDE SEQUENCE</scope>
    <source>
        <strain evidence="4">CCC 489</strain>
    </source>
</reference>